<dbReference type="InterPro" id="IPR043129">
    <property type="entry name" value="ATPase_NBD"/>
</dbReference>
<dbReference type="EMBL" id="JAQQWM010000003">
    <property type="protein sequence ID" value="KAK8072718.1"/>
    <property type="molecule type" value="Genomic_DNA"/>
</dbReference>
<evidence type="ECO:0008006" key="4">
    <source>
        <dbReference type="Google" id="ProtNLM"/>
    </source>
</evidence>
<dbReference type="Proteomes" id="UP001446871">
    <property type="component" value="Unassembled WGS sequence"/>
</dbReference>
<keyword evidence="3" id="KW-1185">Reference proteome</keyword>
<proteinExistence type="predicted"/>
<reference evidence="2 3" key="1">
    <citation type="submission" date="2023-01" db="EMBL/GenBank/DDBJ databases">
        <title>Analysis of 21 Apiospora genomes using comparative genomics revels a genus with tremendous synthesis potential of carbohydrate active enzymes and secondary metabolites.</title>
        <authorList>
            <person name="Sorensen T."/>
        </authorList>
    </citation>
    <scope>NUCLEOTIDE SEQUENCE [LARGE SCALE GENOMIC DNA]</scope>
    <source>
        <strain evidence="2 3">CBS 83171</strain>
    </source>
</reference>
<dbReference type="CDD" id="cd10170">
    <property type="entry name" value="ASKHA_NBD_HSP70"/>
    <property type="match status" value="1"/>
</dbReference>
<organism evidence="2 3">
    <name type="scientific">Apiospora saccharicola</name>
    <dbReference type="NCBI Taxonomy" id="335842"/>
    <lineage>
        <taxon>Eukaryota</taxon>
        <taxon>Fungi</taxon>
        <taxon>Dikarya</taxon>
        <taxon>Ascomycota</taxon>
        <taxon>Pezizomycotina</taxon>
        <taxon>Sordariomycetes</taxon>
        <taxon>Xylariomycetidae</taxon>
        <taxon>Amphisphaeriales</taxon>
        <taxon>Apiosporaceae</taxon>
        <taxon>Apiospora</taxon>
    </lineage>
</organism>
<evidence type="ECO:0000313" key="2">
    <source>
        <dbReference type="EMBL" id="KAK8072718.1"/>
    </source>
</evidence>
<feature type="compositionally biased region" description="Basic and acidic residues" evidence="1">
    <location>
        <begin position="555"/>
        <end position="567"/>
    </location>
</feature>
<name>A0ABR1VN87_9PEZI</name>
<feature type="region of interest" description="Disordered" evidence="1">
    <location>
        <begin position="476"/>
        <end position="496"/>
    </location>
</feature>
<comment type="caution">
    <text evidence="2">The sequence shown here is derived from an EMBL/GenBank/DDBJ whole genome shotgun (WGS) entry which is preliminary data.</text>
</comment>
<dbReference type="PANTHER" id="PTHR14187:SF5">
    <property type="entry name" value="HEAT SHOCK 70 KDA PROTEIN 12A"/>
    <property type="match status" value="1"/>
</dbReference>
<dbReference type="SUPFAM" id="SSF53067">
    <property type="entry name" value="Actin-like ATPase domain"/>
    <property type="match status" value="2"/>
</dbReference>
<dbReference type="Gene3D" id="3.30.420.40">
    <property type="match status" value="1"/>
</dbReference>
<evidence type="ECO:0000313" key="3">
    <source>
        <dbReference type="Proteomes" id="UP001446871"/>
    </source>
</evidence>
<evidence type="ECO:0000256" key="1">
    <source>
        <dbReference type="SAM" id="MobiDB-lite"/>
    </source>
</evidence>
<dbReference type="PANTHER" id="PTHR14187">
    <property type="entry name" value="ALPHA KINASE/ELONGATION FACTOR 2 KINASE"/>
    <property type="match status" value="1"/>
</dbReference>
<sequence>MPRARRAKEIAAERIATSGTKKQQAAKIISRLLSIGLDFGTTNSGVAYGLVGNRNLSGSVMVDVILGWASHRKIKSERESEKVPSRLHYDDRGNTTWGHNIPKDARILQWFKLLLPKEEELPEYLRNSAHLKEAREMLRQLGVDAITVTSAYLYVVKLLWEHSIEAMKSSKGPDFVEEATFQVFFTVPAIWSETARKNVAEAVKKAGILDDRQPSKNRNITPGKTTIKYISEPEAAAICVLDSQLSYRPDLEKGDKFMVVDCGGGTVDIICYEVVEPAPNLKIKECTKGTGDLCGATFLDQAFCKYLVDTVGEREWNSLSRRQQMDIIQETWEDNIKPDFDPAIQEAGAWPVNIPGQQESIYLSSAEIRDVFQDSVVGRIQELVGRQIKKMILQRDNGSDAVTPKFVILVGGFGQCKYLRLAVRETLQENDGRIQLLQPQMNEHSWSAICRGAAISGIQRKSLVVGRKARHSYGFATDEPWDDQKHTENEDPEAFDTERGMRMARDRINWIVRAGDDVSTQPKPRPYDLAWSMDQSGPAEYQADVYKSPSSDPPTRLDEMDDPNRQKVGEIDMNFPVRIEDIKPRNNREGNPYRLLEYESLIDIDGNSFNFRSQYRGDVVGGFTVTSDTQDNSDGGLFMD</sequence>
<accession>A0ABR1VN87</accession>
<feature type="region of interest" description="Disordered" evidence="1">
    <location>
        <begin position="544"/>
        <end position="567"/>
    </location>
</feature>
<gene>
    <name evidence="2" type="ORF">PG996_006066</name>
</gene>
<protein>
    <recommendedName>
        <fullName evidence="4">Actin-like ATPase domain-containing protein</fullName>
    </recommendedName>
</protein>